<proteinExistence type="predicted"/>
<comment type="caution">
    <text evidence="1">The sequence shown here is derived from an EMBL/GenBank/DDBJ whole genome shotgun (WGS) entry which is preliminary data.</text>
</comment>
<dbReference type="AlphaFoldDB" id="A0A656GN70"/>
<name>A0A656GN70_PSEA0</name>
<feature type="non-terminal residue" evidence="1">
    <location>
        <position position="33"/>
    </location>
</feature>
<protein>
    <submittedName>
        <fullName evidence="1">ISPsy21, transposase orfA</fullName>
    </submittedName>
</protein>
<reference evidence="1 2" key="1">
    <citation type="journal article" date="2011" name="PLoS Pathog.">
        <title>Dynamic evolution of pathogenicity revealed by sequencing and comparative genomics of 19 Pseudomonas syringae isolates.</title>
        <authorList>
            <person name="Baltrus D.A."/>
            <person name="Nishimura M.T."/>
            <person name="Romanchuk A."/>
            <person name="Chang J.H."/>
            <person name="Mukhtar M.S."/>
            <person name="Cherkis K."/>
            <person name="Roach J."/>
            <person name="Grant S.R."/>
            <person name="Jones C.D."/>
            <person name="Dangl J.L."/>
        </authorList>
    </citation>
    <scope>NUCLEOTIDE SEQUENCE [LARGE SCALE GENOMIC DNA]</scope>
    <source>
        <strain evidence="1 2">301020</strain>
    </source>
</reference>
<evidence type="ECO:0000313" key="1">
    <source>
        <dbReference type="EMBL" id="EGH27034.1"/>
    </source>
</evidence>
<accession>A0A656GN70</accession>
<evidence type="ECO:0000313" key="2">
    <source>
        <dbReference type="Proteomes" id="UP000003465"/>
    </source>
</evidence>
<gene>
    <name evidence="1" type="ORF">PSYMO_38323</name>
</gene>
<dbReference type="Proteomes" id="UP000003465">
    <property type="component" value="Unassembled WGS sequence"/>
</dbReference>
<dbReference type="EMBL" id="AEAG01003229">
    <property type="protein sequence ID" value="EGH27034.1"/>
    <property type="molecule type" value="Genomic_DNA"/>
</dbReference>
<feature type="non-terminal residue" evidence="1">
    <location>
        <position position="1"/>
    </location>
</feature>
<sequence>ETLRLWVRQSERSSGQLDGLSTVERERVKLLER</sequence>
<organism evidence="1 2">
    <name type="scientific">Pseudomonas amygdali pv. mori str. 301020</name>
    <dbReference type="NCBI Taxonomy" id="629261"/>
    <lineage>
        <taxon>Bacteria</taxon>
        <taxon>Pseudomonadati</taxon>
        <taxon>Pseudomonadota</taxon>
        <taxon>Gammaproteobacteria</taxon>
        <taxon>Pseudomonadales</taxon>
        <taxon>Pseudomonadaceae</taxon>
        <taxon>Pseudomonas</taxon>
        <taxon>Pseudomonas amygdali</taxon>
    </lineage>
</organism>